<dbReference type="Proteomes" id="UP000789901">
    <property type="component" value="Unassembled WGS sequence"/>
</dbReference>
<sequence length="93" mass="10610">MTEIAIVIIDLERGKAKDNTEDTVTQERGEATKSGPRIDELALSTDEREIYNKLDIKMKKVFLESITKAREEGLREGIREGIEEERKKGVSLF</sequence>
<evidence type="ECO:0000313" key="1">
    <source>
        <dbReference type="EMBL" id="CAG8473916.1"/>
    </source>
</evidence>
<proteinExistence type="predicted"/>
<reference evidence="1 2" key="1">
    <citation type="submission" date="2021-06" db="EMBL/GenBank/DDBJ databases">
        <authorList>
            <person name="Kallberg Y."/>
            <person name="Tangrot J."/>
            <person name="Rosling A."/>
        </authorList>
    </citation>
    <scope>NUCLEOTIDE SEQUENCE [LARGE SCALE GENOMIC DNA]</scope>
    <source>
        <strain evidence="1 2">120-4 pot B 10/14</strain>
    </source>
</reference>
<organism evidence="1 2">
    <name type="scientific">Gigaspora margarita</name>
    <dbReference type="NCBI Taxonomy" id="4874"/>
    <lineage>
        <taxon>Eukaryota</taxon>
        <taxon>Fungi</taxon>
        <taxon>Fungi incertae sedis</taxon>
        <taxon>Mucoromycota</taxon>
        <taxon>Glomeromycotina</taxon>
        <taxon>Glomeromycetes</taxon>
        <taxon>Diversisporales</taxon>
        <taxon>Gigasporaceae</taxon>
        <taxon>Gigaspora</taxon>
    </lineage>
</organism>
<name>A0ABM8VXU3_GIGMA</name>
<dbReference type="EMBL" id="CAJVQB010000192">
    <property type="protein sequence ID" value="CAG8473916.1"/>
    <property type="molecule type" value="Genomic_DNA"/>
</dbReference>
<evidence type="ECO:0000313" key="2">
    <source>
        <dbReference type="Proteomes" id="UP000789901"/>
    </source>
</evidence>
<gene>
    <name evidence="1" type="ORF">GMARGA_LOCUS909</name>
</gene>
<protein>
    <submittedName>
        <fullName evidence="1">6702_t:CDS:1</fullName>
    </submittedName>
</protein>
<comment type="caution">
    <text evidence="1">The sequence shown here is derived from an EMBL/GenBank/DDBJ whole genome shotgun (WGS) entry which is preliminary data.</text>
</comment>
<accession>A0ABM8VXU3</accession>
<keyword evidence="2" id="KW-1185">Reference proteome</keyword>